<evidence type="ECO:0000313" key="2">
    <source>
        <dbReference type="Proteomes" id="UP000025238"/>
    </source>
</evidence>
<dbReference type="EMBL" id="CP007509">
    <property type="protein sequence ID" value="AHY45071.1"/>
    <property type="molecule type" value="Genomic_DNA"/>
</dbReference>
<sequence length="62" mass="6737">MQKVFEQPAVPADEADAGFIEQSGKGEIKLSRIADQQRQHQYGRHAETEGEVERAALAGTVG</sequence>
<organism evidence="1 2">
    <name type="scientific">Stutzerimonas stutzeri</name>
    <name type="common">Pseudomonas stutzeri</name>
    <dbReference type="NCBI Taxonomy" id="316"/>
    <lineage>
        <taxon>Bacteria</taxon>
        <taxon>Pseudomonadati</taxon>
        <taxon>Pseudomonadota</taxon>
        <taxon>Gammaproteobacteria</taxon>
        <taxon>Pseudomonadales</taxon>
        <taxon>Pseudomonadaceae</taxon>
        <taxon>Stutzerimonas</taxon>
    </lineage>
</organism>
<accession>A0A023WYS1</accession>
<dbReference type="Proteomes" id="UP000025238">
    <property type="component" value="Chromosome"/>
</dbReference>
<name>A0A023WYS1_STUST</name>
<dbReference type="KEGG" id="pstu:UIB01_04005"/>
<gene>
    <name evidence="1" type="ORF">UIB01_04005</name>
</gene>
<proteinExistence type="predicted"/>
<reference evidence="1 2" key="1">
    <citation type="submission" date="2014-03" db="EMBL/GenBank/DDBJ databases">
        <title>Complete genome sequence of Pseudomonas stutzeri 19SMN4.</title>
        <authorList>
            <person name="Brunet-Galmes I."/>
            <person name="Nogales B."/>
            <person name="Busquets A."/>
            <person name="Pena A."/>
            <person name="Gomila M."/>
            <person name="Garcia-Valdes E."/>
            <person name="Lalucat J."/>
            <person name="Bennasar A."/>
            <person name="Bosch R."/>
        </authorList>
    </citation>
    <scope>NUCLEOTIDE SEQUENCE [LARGE SCALE GENOMIC DNA]</scope>
    <source>
        <strain evidence="1 2">19SMN4</strain>
    </source>
</reference>
<protein>
    <submittedName>
        <fullName evidence="1">Uncharacterized protein</fullName>
    </submittedName>
</protein>
<evidence type="ECO:0000313" key="1">
    <source>
        <dbReference type="EMBL" id="AHY45071.1"/>
    </source>
</evidence>
<dbReference type="AlphaFoldDB" id="A0A023WYS1"/>